<dbReference type="SUPFAM" id="SSF56281">
    <property type="entry name" value="Metallo-hydrolase/oxidoreductase"/>
    <property type="match status" value="1"/>
</dbReference>
<keyword evidence="1" id="KW-0479">Metal-binding</keyword>
<feature type="domain" description="Rhodanese" evidence="3">
    <location>
        <begin position="270"/>
        <end position="350"/>
    </location>
</feature>
<dbReference type="InterPro" id="IPR036866">
    <property type="entry name" value="RibonucZ/Hydroxyglut_hydro"/>
</dbReference>
<dbReference type="SUPFAM" id="SSF52821">
    <property type="entry name" value="Rhodanese/Cell cycle control phosphatase"/>
    <property type="match status" value="3"/>
</dbReference>
<protein>
    <submittedName>
        <fullName evidence="4">MBL fold metallo-hydrolase</fullName>
    </submittedName>
</protein>
<dbReference type="CDD" id="cd00158">
    <property type="entry name" value="RHOD"/>
    <property type="match status" value="2"/>
</dbReference>
<keyword evidence="4" id="KW-0378">Hydrolase</keyword>
<dbReference type="InterPro" id="IPR051682">
    <property type="entry name" value="Mito_Persulfide_Diox"/>
</dbReference>
<organism evidence="4 5">
    <name type="scientific">Candidatus Wallbacteria bacterium GWC2_49_35</name>
    <dbReference type="NCBI Taxonomy" id="1817813"/>
    <lineage>
        <taxon>Bacteria</taxon>
        <taxon>Candidatus Walliibacteriota</taxon>
    </lineage>
</organism>
<proteinExistence type="predicted"/>
<evidence type="ECO:0000313" key="4">
    <source>
        <dbReference type="EMBL" id="OGM05618.1"/>
    </source>
</evidence>
<dbReference type="SMART" id="SM00849">
    <property type="entry name" value="Lactamase_B"/>
    <property type="match status" value="1"/>
</dbReference>
<dbReference type="CDD" id="cd07724">
    <property type="entry name" value="POD-like_MBL-fold"/>
    <property type="match status" value="1"/>
</dbReference>
<feature type="domain" description="Rhodanese" evidence="3">
    <location>
        <begin position="365"/>
        <end position="453"/>
    </location>
</feature>
<dbReference type="PROSITE" id="PS50206">
    <property type="entry name" value="RHODANESE_3"/>
    <property type="match status" value="3"/>
</dbReference>
<dbReference type="InterPro" id="IPR036873">
    <property type="entry name" value="Rhodanese-like_dom_sf"/>
</dbReference>
<dbReference type="AlphaFoldDB" id="A0A1F7WTW4"/>
<dbReference type="EMBL" id="MGFH01000107">
    <property type="protein sequence ID" value="OGM05618.1"/>
    <property type="molecule type" value="Genomic_DNA"/>
</dbReference>
<name>A0A1F7WTW4_9BACT</name>
<comment type="caution">
    <text evidence="4">The sequence shown here is derived from an EMBL/GenBank/DDBJ whole genome shotgun (WGS) entry which is preliminary data.</text>
</comment>
<dbReference type="Proteomes" id="UP000178735">
    <property type="component" value="Unassembled WGS sequence"/>
</dbReference>
<sequence>MVQFDLAVLSHYSYILTSSSQALIVDPGRDIDAYVEYVKKEKLSVKGIYLTHSHADFVAGHLEAAKEFGCPVYINQAAGAGYKHEPVKEGSEISIGEAVVKVIETPGHTPDGTCGLVYSRGAAEAVKAIFSGDTLFIGGVGRPDLVGGAGYASSKLASMMYDSWWNKLSKLNDDAAVFPAHGAGSLCGTKLGDDPSSTIGKERASNPYLQPMSRADFITKDLEGLGDPPKYFFYNAKMNKEGPEFVDWKAPFPQEVKAEEALADFSKNYVVDLRSAEEYAQGHIPNSINIGLRGRFETWTGIMVPVEANLVLAGSRAELEEALKRLHRIGYKAGVMIYDSWKKSGLSENKNIMITAAELYSKMTKGEAPIIIDVRLPNEWMGLRIGNVVNLPINTLYESSVSIDTNEAVVAVCNSAFRSSLAVGLLERRGFSKAASMKGGSEAWIEAGYPVYGNQNAYSQAAPEPRKNVKIADRISAAELKRLLMDLPGTFDLVDIRPAEHFNDYSIQGSKNVDFSILINDQSFLTGAGPLIIVDRDGSLAMMAGGILSQKTERRIKVLYGGLDAYWNESATHSATAPGGGTGSQTAKPASEPSGTTIQPAPSTAPAPSAPGNENSRPGSPKPAKKKSAGC</sequence>
<dbReference type="Gene3D" id="3.60.15.10">
    <property type="entry name" value="Ribonuclease Z/Hydroxyacylglutathione hydrolase-like"/>
    <property type="match status" value="1"/>
</dbReference>
<dbReference type="STRING" id="1817813.A2008_13830"/>
<dbReference type="SMART" id="SM00450">
    <property type="entry name" value="RHOD"/>
    <property type="match status" value="3"/>
</dbReference>
<evidence type="ECO:0000259" key="3">
    <source>
        <dbReference type="PROSITE" id="PS50206"/>
    </source>
</evidence>
<evidence type="ECO:0000313" key="5">
    <source>
        <dbReference type="Proteomes" id="UP000178735"/>
    </source>
</evidence>
<feature type="region of interest" description="Disordered" evidence="2">
    <location>
        <begin position="574"/>
        <end position="631"/>
    </location>
</feature>
<dbReference type="InterPro" id="IPR044528">
    <property type="entry name" value="POD-like_MBL-fold"/>
</dbReference>
<dbReference type="GO" id="GO:0070813">
    <property type="term" value="P:hydrogen sulfide metabolic process"/>
    <property type="evidence" value="ECO:0007669"/>
    <property type="project" value="TreeGrafter"/>
</dbReference>
<dbReference type="Pfam" id="PF00753">
    <property type="entry name" value="Lactamase_B"/>
    <property type="match status" value="1"/>
</dbReference>
<feature type="domain" description="Rhodanese" evidence="3">
    <location>
        <begin position="487"/>
        <end position="575"/>
    </location>
</feature>
<dbReference type="InterPro" id="IPR001279">
    <property type="entry name" value="Metallo-B-lactamas"/>
</dbReference>
<accession>A0A1F7WTW4</accession>
<feature type="compositionally biased region" description="Polar residues" evidence="2">
    <location>
        <begin position="584"/>
        <end position="599"/>
    </location>
</feature>
<gene>
    <name evidence="4" type="ORF">A2008_13830</name>
</gene>
<dbReference type="PANTHER" id="PTHR43084:SF1">
    <property type="entry name" value="PERSULFIDE DIOXYGENASE ETHE1, MITOCHONDRIAL"/>
    <property type="match status" value="1"/>
</dbReference>
<dbReference type="PANTHER" id="PTHR43084">
    <property type="entry name" value="PERSULFIDE DIOXYGENASE ETHE1"/>
    <property type="match status" value="1"/>
</dbReference>
<dbReference type="GO" id="GO:0006749">
    <property type="term" value="P:glutathione metabolic process"/>
    <property type="evidence" value="ECO:0007669"/>
    <property type="project" value="InterPro"/>
</dbReference>
<dbReference type="InterPro" id="IPR001763">
    <property type="entry name" value="Rhodanese-like_dom"/>
</dbReference>
<dbReference type="GO" id="GO:0050313">
    <property type="term" value="F:sulfur dioxygenase activity"/>
    <property type="evidence" value="ECO:0007669"/>
    <property type="project" value="InterPro"/>
</dbReference>
<evidence type="ECO:0000256" key="2">
    <source>
        <dbReference type="SAM" id="MobiDB-lite"/>
    </source>
</evidence>
<dbReference type="Pfam" id="PF00581">
    <property type="entry name" value="Rhodanese"/>
    <property type="match status" value="3"/>
</dbReference>
<dbReference type="GO" id="GO:0046872">
    <property type="term" value="F:metal ion binding"/>
    <property type="evidence" value="ECO:0007669"/>
    <property type="project" value="UniProtKB-KW"/>
</dbReference>
<dbReference type="Gene3D" id="3.40.250.10">
    <property type="entry name" value="Rhodanese-like domain"/>
    <property type="match status" value="3"/>
</dbReference>
<reference evidence="4 5" key="1">
    <citation type="journal article" date="2016" name="Nat. Commun.">
        <title>Thousands of microbial genomes shed light on interconnected biogeochemical processes in an aquifer system.</title>
        <authorList>
            <person name="Anantharaman K."/>
            <person name="Brown C.T."/>
            <person name="Hug L.A."/>
            <person name="Sharon I."/>
            <person name="Castelle C.J."/>
            <person name="Probst A.J."/>
            <person name="Thomas B.C."/>
            <person name="Singh A."/>
            <person name="Wilkins M.J."/>
            <person name="Karaoz U."/>
            <person name="Brodie E.L."/>
            <person name="Williams K.H."/>
            <person name="Hubbard S.S."/>
            <person name="Banfield J.F."/>
        </authorList>
    </citation>
    <scope>NUCLEOTIDE SEQUENCE [LARGE SCALE GENOMIC DNA]</scope>
</reference>
<dbReference type="GO" id="GO:0016787">
    <property type="term" value="F:hydrolase activity"/>
    <property type="evidence" value="ECO:0007669"/>
    <property type="project" value="UniProtKB-KW"/>
</dbReference>
<evidence type="ECO:0000256" key="1">
    <source>
        <dbReference type="ARBA" id="ARBA00022723"/>
    </source>
</evidence>